<organism evidence="1 2">
    <name type="scientific">Halovivax asiaticus JCM 14624</name>
    <dbReference type="NCBI Taxonomy" id="1227490"/>
    <lineage>
        <taxon>Archaea</taxon>
        <taxon>Methanobacteriati</taxon>
        <taxon>Methanobacteriota</taxon>
        <taxon>Stenosarchaea group</taxon>
        <taxon>Halobacteria</taxon>
        <taxon>Halobacteriales</taxon>
        <taxon>Natrialbaceae</taxon>
        <taxon>Halovivax</taxon>
    </lineage>
</organism>
<sequence length="96" mass="10524">MDRTPCAEIGLVEGDEVVTSVTLRVVVRRPASMTRNPLTDVSITSPGEFETVLAAAVETAIEANVDVRGAWEFETCGSTHNWEIEIVELAKEFDDE</sequence>
<dbReference type="AlphaFoldDB" id="M0BDI6"/>
<reference evidence="1 2" key="1">
    <citation type="journal article" date="2014" name="PLoS Genet.">
        <title>Phylogenetically driven sequencing of extremely halophilic archaea reveals strategies for static and dynamic osmo-response.</title>
        <authorList>
            <person name="Becker E.A."/>
            <person name="Seitzer P.M."/>
            <person name="Tritt A."/>
            <person name="Larsen D."/>
            <person name="Krusor M."/>
            <person name="Yao A.I."/>
            <person name="Wu D."/>
            <person name="Madern D."/>
            <person name="Eisen J.A."/>
            <person name="Darling A.E."/>
            <person name="Facciotti M.T."/>
        </authorList>
    </citation>
    <scope>NUCLEOTIDE SEQUENCE [LARGE SCALE GENOMIC DNA]</scope>
    <source>
        <strain evidence="1 2">JCM 14624</strain>
    </source>
</reference>
<gene>
    <name evidence="1" type="ORF">C479_12219</name>
</gene>
<keyword evidence="2" id="KW-1185">Reference proteome</keyword>
<protein>
    <submittedName>
        <fullName evidence="1">Uncharacterized protein</fullName>
    </submittedName>
</protein>
<evidence type="ECO:0000313" key="1">
    <source>
        <dbReference type="EMBL" id="ELZ08890.1"/>
    </source>
</evidence>
<comment type="caution">
    <text evidence="1">The sequence shown here is derived from an EMBL/GenBank/DDBJ whole genome shotgun (WGS) entry which is preliminary data.</text>
</comment>
<evidence type="ECO:0000313" key="2">
    <source>
        <dbReference type="Proteomes" id="UP000011560"/>
    </source>
</evidence>
<proteinExistence type="predicted"/>
<dbReference type="Proteomes" id="UP000011560">
    <property type="component" value="Unassembled WGS sequence"/>
</dbReference>
<accession>M0BDI6</accession>
<dbReference type="EMBL" id="AOIQ01000019">
    <property type="protein sequence ID" value="ELZ08890.1"/>
    <property type="molecule type" value="Genomic_DNA"/>
</dbReference>
<name>M0BDI6_9EURY</name>